<dbReference type="Proteomes" id="UP000591131">
    <property type="component" value="Unassembled WGS sequence"/>
</dbReference>
<keyword evidence="3" id="KW-1185">Reference proteome</keyword>
<sequence length="263" mass="28643">MLELGNHQANCFTAIVQLLGLRKPRPQTKAALAVAEVPDAASPFYLPPMPARTPSTVVRGRNCQDIISRASSGACTINRMHVLPSSTRRLPPQSCLKEAVDQEVDIRSVSTDASLPSPRSSSLSPSLGSLTAIAENTTRRVNFKGVVHVIEFDPNEAVGVHKNTINSVTGLSSKVCLRTARRSHLKSLKRLSQTTAVLPRRAPQSTPTLFYDLNRPVDKLRNGVVLRPLNPHEIACLRRDRMMASAAIERKVRCVMATTSSPA</sequence>
<name>A0A7J6MLU8_PERCH</name>
<protein>
    <submittedName>
        <fullName evidence="2">Uncharacterized protein</fullName>
    </submittedName>
</protein>
<accession>A0A7J6MLU8</accession>
<organism evidence="2 3">
    <name type="scientific">Perkinsus chesapeaki</name>
    <name type="common">Clam parasite</name>
    <name type="synonym">Perkinsus andrewsi</name>
    <dbReference type="NCBI Taxonomy" id="330153"/>
    <lineage>
        <taxon>Eukaryota</taxon>
        <taxon>Sar</taxon>
        <taxon>Alveolata</taxon>
        <taxon>Perkinsozoa</taxon>
        <taxon>Perkinsea</taxon>
        <taxon>Perkinsida</taxon>
        <taxon>Perkinsidae</taxon>
        <taxon>Perkinsus</taxon>
    </lineage>
</organism>
<evidence type="ECO:0000313" key="3">
    <source>
        <dbReference type="Proteomes" id="UP000591131"/>
    </source>
</evidence>
<dbReference type="AlphaFoldDB" id="A0A7J6MLU8"/>
<comment type="caution">
    <text evidence="2">The sequence shown here is derived from an EMBL/GenBank/DDBJ whole genome shotgun (WGS) entry which is preliminary data.</text>
</comment>
<dbReference type="EMBL" id="JAAPAO010000108">
    <property type="protein sequence ID" value="KAF4672474.1"/>
    <property type="molecule type" value="Genomic_DNA"/>
</dbReference>
<evidence type="ECO:0000256" key="1">
    <source>
        <dbReference type="SAM" id="MobiDB-lite"/>
    </source>
</evidence>
<proteinExistence type="predicted"/>
<reference evidence="2 3" key="1">
    <citation type="submission" date="2020-04" db="EMBL/GenBank/DDBJ databases">
        <title>Perkinsus chesapeaki whole genome sequence.</title>
        <authorList>
            <person name="Bogema D.R."/>
        </authorList>
    </citation>
    <scope>NUCLEOTIDE SEQUENCE [LARGE SCALE GENOMIC DNA]</scope>
    <source>
        <strain evidence="2">ATCC PRA-425</strain>
    </source>
</reference>
<feature type="region of interest" description="Disordered" evidence="1">
    <location>
        <begin position="107"/>
        <end position="127"/>
    </location>
</feature>
<feature type="compositionally biased region" description="Low complexity" evidence="1">
    <location>
        <begin position="114"/>
        <end position="127"/>
    </location>
</feature>
<gene>
    <name evidence="2" type="ORF">FOL47_000473</name>
</gene>
<evidence type="ECO:0000313" key="2">
    <source>
        <dbReference type="EMBL" id="KAF4672474.1"/>
    </source>
</evidence>